<feature type="region of interest" description="Disordered" evidence="1">
    <location>
        <begin position="1025"/>
        <end position="1083"/>
    </location>
</feature>
<feature type="compositionally biased region" description="Basic and acidic residues" evidence="1">
    <location>
        <begin position="177"/>
        <end position="230"/>
    </location>
</feature>
<feature type="compositionally biased region" description="Basic and acidic residues" evidence="1">
    <location>
        <begin position="52"/>
        <end position="71"/>
    </location>
</feature>
<dbReference type="VEuPathDB" id="VectorBase:GAUT035086"/>
<feature type="compositionally biased region" description="Basic and acidic residues" evidence="1">
    <location>
        <begin position="313"/>
        <end position="327"/>
    </location>
</feature>
<feature type="region of interest" description="Disordered" evidence="1">
    <location>
        <begin position="1274"/>
        <end position="1301"/>
    </location>
</feature>
<protein>
    <submittedName>
        <fullName evidence="2">Uncharacterized protein</fullName>
    </submittedName>
</protein>
<feature type="compositionally biased region" description="Polar residues" evidence="1">
    <location>
        <begin position="131"/>
        <end position="143"/>
    </location>
</feature>
<accession>A0A1A9VEW1</accession>
<feature type="compositionally biased region" description="Basic residues" evidence="1">
    <location>
        <begin position="1042"/>
        <end position="1053"/>
    </location>
</feature>
<feature type="region of interest" description="Disordered" evidence="1">
    <location>
        <begin position="439"/>
        <end position="473"/>
    </location>
</feature>
<feature type="compositionally biased region" description="Polar residues" evidence="1">
    <location>
        <begin position="1352"/>
        <end position="1374"/>
    </location>
</feature>
<feature type="compositionally biased region" description="Basic and acidic residues" evidence="1">
    <location>
        <begin position="850"/>
        <end position="860"/>
    </location>
</feature>
<proteinExistence type="predicted"/>
<feature type="compositionally biased region" description="Basic and acidic residues" evidence="1">
    <location>
        <begin position="78"/>
        <end position="96"/>
    </location>
</feature>
<feature type="region of interest" description="Disordered" evidence="1">
    <location>
        <begin position="1"/>
        <end position="420"/>
    </location>
</feature>
<feature type="compositionally biased region" description="Basic and acidic residues" evidence="1">
    <location>
        <begin position="735"/>
        <end position="843"/>
    </location>
</feature>
<organism evidence="2 3">
    <name type="scientific">Glossina austeni</name>
    <name type="common">Savannah tsetse fly</name>
    <dbReference type="NCBI Taxonomy" id="7395"/>
    <lineage>
        <taxon>Eukaryota</taxon>
        <taxon>Metazoa</taxon>
        <taxon>Ecdysozoa</taxon>
        <taxon>Arthropoda</taxon>
        <taxon>Hexapoda</taxon>
        <taxon>Insecta</taxon>
        <taxon>Pterygota</taxon>
        <taxon>Neoptera</taxon>
        <taxon>Endopterygota</taxon>
        <taxon>Diptera</taxon>
        <taxon>Brachycera</taxon>
        <taxon>Muscomorpha</taxon>
        <taxon>Hippoboscoidea</taxon>
        <taxon>Glossinidae</taxon>
        <taxon>Glossina</taxon>
    </lineage>
</organism>
<feature type="compositionally biased region" description="Basic and acidic residues" evidence="1">
    <location>
        <begin position="1"/>
        <end position="14"/>
    </location>
</feature>
<dbReference type="Proteomes" id="UP000078200">
    <property type="component" value="Unassembled WGS sequence"/>
</dbReference>
<keyword evidence="3" id="KW-1185">Reference proteome</keyword>
<evidence type="ECO:0000256" key="1">
    <source>
        <dbReference type="SAM" id="MobiDB-lite"/>
    </source>
</evidence>
<feature type="compositionally biased region" description="Polar residues" evidence="1">
    <location>
        <begin position="725"/>
        <end position="734"/>
    </location>
</feature>
<feature type="compositionally biased region" description="Basic and acidic residues" evidence="1">
    <location>
        <begin position="107"/>
        <end position="130"/>
    </location>
</feature>
<feature type="compositionally biased region" description="Basic and acidic residues" evidence="1">
    <location>
        <begin position="353"/>
        <end position="364"/>
    </location>
</feature>
<feature type="compositionally biased region" description="Polar residues" evidence="1">
    <location>
        <begin position="1382"/>
        <end position="1400"/>
    </location>
</feature>
<feature type="compositionally biased region" description="Polar residues" evidence="1">
    <location>
        <begin position="556"/>
        <end position="567"/>
    </location>
</feature>
<dbReference type="EnsemblMetazoa" id="GAUT035086-RA">
    <property type="protein sequence ID" value="GAUT035086-PA"/>
    <property type="gene ID" value="GAUT035086"/>
</dbReference>
<feature type="compositionally biased region" description="Basic and acidic residues" evidence="1">
    <location>
        <begin position="1059"/>
        <end position="1075"/>
    </location>
</feature>
<feature type="compositionally biased region" description="Basic and acidic residues" evidence="1">
    <location>
        <begin position="1025"/>
        <end position="1037"/>
    </location>
</feature>
<feature type="region of interest" description="Disordered" evidence="1">
    <location>
        <begin position="1352"/>
        <end position="1400"/>
    </location>
</feature>
<dbReference type="STRING" id="7395.A0A1A9VEW1"/>
<reference evidence="2" key="1">
    <citation type="submission" date="2020-05" db="UniProtKB">
        <authorList>
            <consortium name="EnsemblMetazoa"/>
        </authorList>
    </citation>
    <scope>IDENTIFICATION</scope>
    <source>
        <strain evidence="2">TTRI</strain>
    </source>
</reference>
<feature type="region of interest" description="Disordered" evidence="1">
    <location>
        <begin position="499"/>
        <end position="527"/>
    </location>
</feature>
<name>A0A1A9VEW1_GLOAU</name>
<feature type="compositionally biased region" description="Basic and acidic residues" evidence="1">
    <location>
        <begin position="28"/>
        <end position="40"/>
    </location>
</feature>
<feature type="compositionally biased region" description="Basic and acidic residues" evidence="1">
    <location>
        <begin position="273"/>
        <end position="298"/>
    </location>
</feature>
<feature type="region of interest" description="Disordered" evidence="1">
    <location>
        <begin position="632"/>
        <end position="882"/>
    </location>
</feature>
<feature type="compositionally biased region" description="Polar residues" evidence="1">
    <location>
        <begin position="1274"/>
        <end position="1283"/>
    </location>
</feature>
<feature type="compositionally biased region" description="Low complexity" evidence="1">
    <location>
        <begin position="232"/>
        <end position="243"/>
    </location>
</feature>
<feature type="region of interest" description="Disordered" evidence="1">
    <location>
        <begin position="555"/>
        <end position="592"/>
    </location>
</feature>
<feature type="compositionally biased region" description="Basic and acidic residues" evidence="1">
    <location>
        <begin position="372"/>
        <end position="390"/>
    </location>
</feature>
<sequence>MDDKPSSSQKDQRRGSIYTRHISFLTDKSTERALEIEQKKRASAPESNKSNSLKDNEQSQKQSSFKDHEVEDNAANDSEERKDGSAVNKVKEKKEEIEDIEVARATLLDDNKNKIDVRDETGKENGKDLSTDNYDNQDGNGEQNHVKRSTYDEENGGQSKKQSSFKDDYIKDTAANESEKRKDGSTLNYGKEKMEEIEKIEVARATLLDDNKNKIDVRDETGKENRKDLSTDNNDNQDGNGEQNHVKRSTYDEENDEQSEKQSSFNEDEIEDTAAKESEERKDSSTLNKGKEKKEEIAVARATLLDDNNNKTGVRDETGKENGKDFSIDNNGNQDDNDERNRAKRSTYEEGNNEQREEQTRFTEEEPEANDSEERKDSSTVNDVKKEKANIEVVRANSLEENDTNLTDTPANKNELFTRATRRTQTDDYLINHVGIDQHRSASIEETPLKPNGTEEQAEQREDVEADATANKNELFTRATRKTQTDDYLINIDQHRSASIEETTLKPNGPGEQAEQREDVEADATANKNELFTRATRKTQTDDYLINIDQHRSASIEETTLKTNGTEEQAEHREDVEAAALEVSTKDDKKEAEEVKAIGPVLLGAYDATENGDALPISSDEEGKRRTADAAILGQAVNRKQSVKKDQKELTTEDGKKTERQIFDDLRFNVGKDSTKTKDAVTSTIEEGECPPLYLMQNTPKEKQRIKGTKQAVTSLIEEEDEEQNTSLQRQTIDSIEKQNTSERDRKITKVEETSISKDGQKERRESRKKEDEEQRTSLKRQTIDAIEKQNTSERERKIAKVEETSISKDGQKERRESRDAETVTSEDKGNVFVDSADKERTRYSGTKPIHVEPERDQSIDSKQSNGKEQTKKAETTLMKDKETQSGDLEHHKLLVSNNYKTIDKTSEDVTTQTDYHATEYGSKEMLIETKTYPPPAPFYHASQQRREDHPIPGTSQQMATFCHSCQCRREQQYFAQPAEVIQAYDVGNNCSTYFMRVCNRDTSTDRMRRERIYDATRTQDELHREDLWDPDNEPHSSNRMPRMHNSRERPKRSPQNIEIRERLGEDEMRAETSDNKPQYNQEYGYSATNKQNDTLRRIVEATDLNGRPQDVFKEYEYSPQSTTDNMNVAKRSVYRLCRHENGGTRCDERHTYKYTPQNVKNEIAHGSRRYVPLNQEEEKGYENNFENLKKANNPCDEDHHPQYFAHPVKERSSYSLGCRSVCAKNGQQTRCSTQCVECAQQNSTHRQYARKDINERNRGYSCESLNRQFDSCQRNRSNTSSEYNRDPYEEQEGEGVEETVTRPSVTKCLMEYLEGKLRCNFINRLKQYDVFNYIYQNSQNVRNIEAREDNTTNLENSSPNSEHNRETSPTTSVESEKKTLSQHSVQSSHHNGRVNISNVSINKIDSSESQQSIKNIKIELEIHTPKTIHKRDKEERIEVNASDLEDSPEKALAIVTAFNEENLRRNSRTHQGEKILCPPVNIHHDSNSENEASYFMYTGAAASSFQTPRRKRTVAAYVKEQRIDNSGASTSEERLRDQWERALPPRPPLPSSRHGICDENVEADMAEKETKPLKKYSFKRLPPIHVKALKEKIRSILRGRRKS</sequence>
<feature type="compositionally biased region" description="Basic and acidic residues" evidence="1">
    <location>
        <begin position="869"/>
        <end position="882"/>
    </location>
</feature>
<feature type="compositionally biased region" description="Basic and acidic residues" evidence="1">
    <location>
        <begin position="643"/>
        <end position="667"/>
    </location>
</feature>
<evidence type="ECO:0000313" key="2">
    <source>
        <dbReference type="EnsemblMetazoa" id="GAUT035086-PA"/>
    </source>
</evidence>
<evidence type="ECO:0000313" key="3">
    <source>
        <dbReference type="Proteomes" id="UP000078200"/>
    </source>
</evidence>